<evidence type="ECO:0000256" key="1">
    <source>
        <dbReference type="ARBA" id="ARBA00022741"/>
    </source>
</evidence>
<dbReference type="PROSITE" id="PS00688">
    <property type="entry name" value="SIGMA54_INTERACT_3"/>
    <property type="match status" value="1"/>
</dbReference>
<dbReference type="Gene3D" id="1.10.8.60">
    <property type="match status" value="1"/>
</dbReference>
<keyword evidence="3" id="KW-0805">Transcription regulation</keyword>
<name>A0ABW1KZ74_9PROT</name>
<dbReference type="NCBIfam" id="TIGR02974">
    <property type="entry name" value="phageshock_pspF"/>
    <property type="match status" value="1"/>
</dbReference>
<evidence type="ECO:0000313" key="7">
    <source>
        <dbReference type="Proteomes" id="UP001596116"/>
    </source>
</evidence>
<dbReference type="RefSeq" id="WP_379882084.1">
    <property type="nucleotide sequence ID" value="NZ_JBHPON010000002.1"/>
</dbReference>
<sequence>MASQPTPPDLIGQSRAFLDALDHASRIARVDRPVLVMGERGSGKELLAARIHFLSGRWDGPLVKVNCAAMNETLLESELFGHEAGAFTGAAKRHQGRFERAESGTLFLDEISSASLRVQEKLLRVIEYGEYERIGDEKTRQADVRIVAAANVDLRKKAEEGEFRADLLDRLAFDVVAAPPLRKRQDDIMLLAAHFASAVAAELDITFPGFSPEAAAALKKHDWPGNVRELKNAAERAVFHWAELDGEGPVDNIVLDPFEAAFGPLADLHSEPPYTAPAKPESVSAPGMRYDLRAHLNEIEKRLVSEALAAHGESQKQAADALSLTYDQIRGLVRKHDLT</sequence>
<evidence type="ECO:0000313" key="6">
    <source>
        <dbReference type="EMBL" id="MFC6036675.1"/>
    </source>
</evidence>
<evidence type="ECO:0000256" key="4">
    <source>
        <dbReference type="ARBA" id="ARBA00023163"/>
    </source>
</evidence>
<gene>
    <name evidence="6" type="primary">pspF</name>
    <name evidence="6" type="ORF">ACFMB1_14040</name>
</gene>
<protein>
    <submittedName>
        <fullName evidence="6">Phage shock protein operon transcriptional activator</fullName>
    </submittedName>
</protein>
<comment type="caution">
    <text evidence="6">The sequence shown here is derived from an EMBL/GenBank/DDBJ whole genome shotgun (WGS) entry which is preliminary data.</text>
</comment>
<feature type="domain" description="Sigma-54 factor interaction" evidence="5">
    <location>
        <begin position="10"/>
        <end position="239"/>
    </location>
</feature>
<dbReference type="Gene3D" id="1.10.10.60">
    <property type="entry name" value="Homeodomain-like"/>
    <property type="match status" value="1"/>
</dbReference>
<dbReference type="InterPro" id="IPR014317">
    <property type="entry name" value="Transcription_activator_PspF"/>
</dbReference>
<dbReference type="InterPro" id="IPR027417">
    <property type="entry name" value="P-loop_NTPase"/>
</dbReference>
<dbReference type="InterPro" id="IPR002078">
    <property type="entry name" value="Sigma_54_int"/>
</dbReference>
<reference evidence="6 7" key="1">
    <citation type="submission" date="2024-09" db="EMBL/GenBank/DDBJ databases">
        <authorList>
            <person name="Zhang Z.-H."/>
        </authorList>
    </citation>
    <scope>NUCLEOTIDE SEQUENCE [LARGE SCALE GENOMIC DNA]</scope>
    <source>
        <strain evidence="6 7">HHTR114</strain>
    </source>
</reference>
<dbReference type="InterPro" id="IPR025944">
    <property type="entry name" value="Sigma_54_int_dom_CS"/>
</dbReference>
<dbReference type="Pfam" id="PF25601">
    <property type="entry name" value="AAA_lid_14"/>
    <property type="match status" value="1"/>
</dbReference>
<dbReference type="SMART" id="SM00382">
    <property type="entry name" value="AAA"/>
    <property type="match status" value="1"/>
</dbReference>
<dbReference type="InterPro" id="IPR003593">
    <property type="entry name" value="AAA+_ATPase"/>
</dbReference>
<dbReference type="CDD" id="cd00009">
    <property type="entry name" value="AAA"/>
    <property type="match status" value="1"/>
</dbReference>
<evidence type="ECO:0000256" key="3">
    <source>
        <dbReference type="ARBA" id="ARBA00023015"/>
    </source>
</evidence>
<dbReference type="PANTHER" id="PTHR32071">
    <property type="entry name" value="TRANSCRIPTIONAL REGULATORY PROTEIN"/>
    <property type="match status" value="1"/>
</dbReference>
<keyword evidence="1" id="KW-0547">Nucleotide-binding</keyword>
<evidence type="ECO:0000256" key="2">
    <source>
        <dbReference type="ARBA" id="ARBA00022840"/>
    </source>
</evidence>
<keyword evidence="2" id="KW-0067">ATP-binding</keyword>
<dbReference type="PANTHER" id="PTHR32071:SF38">
    <property type="entry name" value="PSP OPERON TRANSCRIPTIONAL ACTIVATOR"/>
    <property type="match status" value="1"/>
</dbReference>
<accession>A0ABW1KZ74</accession>
<evidence type="ECO:0000259" key="5">
    <source>
        <dbReference type="PROSITE" id="PS50045"/>
    </source>
</evidence>
<keyword evidence="4" id="KW-0804">Transcription</keyword>
<dbReference type="EMBL" id="JBHPON010000002">
    <property type="protein sequence ID" value="MFC6036675.1"/>
    <property type="molecule type" value="Genomic_DNA"/>
</dbReference>
<dbReference type="InterPro" id="IPR058031">
    <property type="entry name" value="AAA_lid_NorR"/>
</dbReference>
<dbReference type="Proteomes" id="UP001596116">
    <property type="component" value="Unassembled WGS sequence"/>
</dbReference>
<organism evidence="6 7">
    <name type="scientific">Hyphococcus aureus</name>
    <dbReference type="NCBI Taxonomy" id="2666033"/>
    <lineage>
        <taxon>Bacteria</taxon>
        <taxon>Pseudomonadati</taxon>
        <taxon>Pseudomonadota</taxon>
        <taxon>Alphaproteobacteria</taxon>
        <taxon>Parvularculales</taxon>
        <taxon>Parvularculaceae</taxon>
        <taxon>Hyphococcus</taxon>
    </lineage>
</organism>
<dbReference type="SUPFAM" id="SSF52540">
    <property type="entry name" value="P-loop containing nucleoside triphosphate hydrolases"/>
    <property type="match status" value="1"/>
</dbReference>
<dbReference type="Pfam" id="PF00158">
    <property type="entry name" value="Sigma54_activat"/>
    <property type="match status" value="1"/>
</dbReference>
<proteinExistence type="predicted"/>
<dbReference type="PROSITE" id="PS50045">
    <property type="entry name" value="SIGMA54_INTERACT_4"/>
    <property type="match status" value="1"/>
</dbReference>
<keyword evidence="7" id="KW-1185">Reference proteome</keyword>
<dbReference type="Gene3D" id="3.40.50.300">
    <property type="entry name" value="P-loop containing nucleotide triphosphate hydrolases"/>
    <property type="match status" value="1"/>
</dbReference>